<evidence type="ECO:0000313" key="11">
    <source>
        <dbReference type="EMBL" id="SSW95930.1"/>
    </source>
</evidence>
<dbReference type="UniPathway" id="UPA00251">
    <property type="reaction ID" value="UER00320"/>
</dbReference>
<evidence type="ECO:0000256" key="9">
    <source>
        <dbReference type="RuleBase" id="RU366031"/>
    </source>
</evidence>
<dbReference type="GO" id="GO:0006780">
    <property type="term" value="P:uroporphyrinogen III biosynthetic process"/>
    <property type="evidence" value="ECO:0007669"/>
    <property type="project" value="UniProtKB-UniRule"/>
</dbReference>
<proteinExistence type="inferred from homology"/>
<evidence type="ECO:0000259" key="10">
    <source>
        <dbReference type="Pfam" id="PF02602"/>
    </source>
</evidence>
<dbReference type="InterPro" id="IPR039793">
    <property type="entry name" value="UROS/Hem4"/>
</dbReference>
<reference evidence="11" key="1">
    <citation type="submission" date="2018-04" db="EMBL/GenBank/DDBJ databases">
        <authorList>
            <person name="Go L.Y."/>
            <person name="Mitchell J.A."/>
        </authorList>
    </citation>
    <scope>NUCLEOTIDE SEQUENCE</scope>
    <source>
        <strain evidence="11">ARTV</strain>
    </source>
</reference>
<dbReference type="InterPro" id="IPR003754">
    <property type="entry name" value="4pyrrol_synth_uPrphyn_synth"/>
</dbReference>
<keyword evidence="5 9" id="KW-0627">Porphyrin biosynthesis</keyword>
<dbReference type="Gene3D" id="3.40.50.10090">
    <property type="match status" value="2"/>
</dbReference>
<dbReference type="InterPro" id="IPR036108">
    <property type="entry name" value="4pyrrol_syn_uPrphyn_synt_sf"/>
</dbReference>
<evidence type="ECO:0000256" key="1">
    <source>
        <dbReference type="ARBA" id="ARBA00004772"/>
    </source>
</evidence>
<evidence type="ECO:0000256" key="3">
    <source>
        <dbReference type="ARBA" id="ARBA00013109"/>
    </source>
</evidence>
<accession>A0A3B0M1V2</accession>
<dbReference type="PANTHER" id="PTHR38042">
    <property type="entry name" value="UROPORPHYRINOGEN-III SYNTHASE, CHLOROPLASTIC"/>
    <property type="match status" value="1"/>
</dbReference>
<dbReference type="PANTHER" id="PTHR38042:SF1">
    <property type="entry name" value="UROPORPHYRINOGEN-III SYNTHASE, CHLOROPLASTIC"/>
    <property type="match status" value="1"/>
</dbReference>
<dbReference type="Pfam" id="PF02602">
    <property type="entry name" value="HEM4"/>
    <property type="match status" value="1"/>
</dbReference>
<organism evidence="11">
    <name type="scientific">Arsenophonus endosymbiont of Trialeurodes vaporariorum</name>
    <dbReference type="NCBI Taxonomy" id="235567"/>
    <lineage>
        <taxon>Bacteria</taxon>
        <taxon>Pseudomonadati</taxon>
        <taxon>Pseudomonadota</taxon>
        <taxon>Gammaproteobacteria</taxon>
        <taxon>Enterobacterales</taxon>
        <taxon>Morganellaceae</taxon>
        <taxon>Arsenophonus</taxon>
    </lineage>
</organism>
<evidence type="ECO:0000256" key="2">
    <source>
        <dbReference type="ARBA" id="ARBA00008133"/>
    </source>
</evidence>
<evidence type="ECO:0000256" key="5">
    <source>
        <dbReference type="ARBA" id="ARBA00023244"/>
    </source>
</evidence>
<dbReference type="SUPFAM" id="SSF69618">
    <property type="entry name" value="HemD-like"/>
    <property type="match status" value="1"/>
</dbReference>
<comment type="function">
    <text evidence="6 9">Catalyzes cyclization of the linear tetrapyrrole, hydroxymethylbilane, to the macrocyclic uroporphyrinogen III.</text>
</comment>
<protein>
    <recommendedName>
        <fullName evidence="7 9">Uroporphyrinogen-III synthase</fullName>
        <ecNumber evidence="3 9">4.2.1.75</ecNumber>
    </recommendedName>
</protein>
<evidence type="ECO:0000256" key="6">
    <source>
        <dbReference type="ARBA" id="ARBA00037589"/>
    </source>
</evidence>
<comment type="similarity">
    <text evidence="2 9">Belongs to the uroporphyrinogen-III synthase family.</text>
</comment>
<keyword evidence="4 9" id="KW-0456">Lyase</keyword>
<comment type="pathway">
    <text evidence="1 9">Porphyrin-containing compound metabolism; protoporphyrin-IX biosynthesis; coproporphyrinogen-III from 5-aminolevulinate: step 3/4.</text>
</comment>
<evidence type="ECO:0000256" key="4">
    <source>
        <dbReference type="ARBA" id="ARBA00023239"/>
    </source>
</evidence>
<dbReference type="AlphaFoldDB" id="A0A3B0M1V2"/>
<dbReference type="EC" id="4.2.1.75" evidence="3 9"/>
<dbReference type="GO" id="GO:0006782">
    <property type="term" value="P:protoporphyrinogen IX biosynthetic process"/>
    <property type="evidence" value="ECO:0007669"/>
    <property type="project" value="UniProtKB-UniRule"/>
</dbReference>
<feature type="domain" description="Tetrapyrrole biosynthesis uroporphyrinogen III synthase" evidence="10">
    <location>
        <begin position="14"/>
        <end position="242"/>
    </location>
</feature>
<dbReference type="GO" id="GO:0004852">
    <property type="term" value="F:uroporphyrinogen-III synthase activity"/>
    <property type="evidence" value="ECO:0007669"/>
    <property type="project" value="UniProtKB-UniRule"/>
</dbReference>
<dbReference type="EMBL" id="UFQR01000008">
    <property type="protein sequence ID" value="SSW95930.1"/>
    <property type="molecule type" value="Genomic_DNA"/>
</dbReference>
<gene>
    <name evidence="11" type="primary">hemD</name>
    <name evidence="11" type="ORF">ARTV_2107</name>
</gene>
<evidence type="ECO:0000256" key="7">
    <source>
        <dbReference type="ARBA" id="ARBA00040167"/>
    </source>
</evidence>
<dbReference type="NCBIfam" id="NF004582">
    <property type="entry name" value="PRK05928.1-1"/>
    <property type="match status" value="1"/>
</dbReference>
<name>A0A3B0M1V2_9GAMM</name>
<dbReference type="CDD" id="cd06578">
    <property type="entry name" value="HemD"/>
    <property type="match status" value="1"/>
</dbReference>
<evidence type="ECO:0000256" key="8">
    <source>
        <dbReference type="ARBA" id="ARBA00048617"/>
    </source>
</evidence>
<comment type="catalytic activity">
    <reaction evidence="8 9">
        <text>hydroxymethylbilane = uroporphyrinogen III + H2O</text>
        <dbReference type="Rhea" id="RHEA:18965"/>
        <dbReference type="ChEBI" id="CHEBI:15377"/>
        <dbReference type="ChEBI" id="CHEBI:57308"/>
        <dbReference type="ChEBI" id="CHEBI:57845"/>
        <dbReference type="EC" id="4.2.1.75"/>
    </reaction>
</comment>
<sequence>MSILVTRPNPSGEKLVQRIRSLGKMAFHAPLIEIMPGNELALLPTKLARLNNGDQVFFLSPNAVWHANSALYLAGRKWPDTLSYYGIGHSTASNFHRLTNLPIQLSQAGETSETLIELPDLQSILGKKSLLLRGNGGRELLAATLKSRGSHIDYCECYQRQPIKHDRQTFQLQWRQANIKTIIVTSGEMLHLLFNLITDDVRPWLLSRHLIIVSEHLASTAYQLGWQSVKVAKSANNDALIQALM</sequence>